<protein>
    <submittedName>
        <fullName evidence="8">Phosphotransferase system enzyme IIA component</fullName>
    </submittedName>
</protein>
<keyword evidence="3" id="KW-0762">Sugar transport</keyword>
<evidence type="ECO:0000256" key="1">
    <source>
        <dbReference type="ARBA" id="ARBA00004496"/>
    </source>
</evidence>
<keyword evidence="2" id="KW-0813">Transport</keyword>
<dbReference type="HOGENOM" id="CLU_012312_5_0_11"/>
<evidence type="ECO:0000256" key="6">
    <source>
        <dbReference type="ARBA" id="ARBA00022777"/>
    </source>
</evidence>
<dbReference type="InterPro" id="IPR011055">
    <property type="entry name" value="Dup_hybrid_motif"/>
</dbReference>
<dbReference type="GO" id="GO:0009401">
    <property type="term" value="P:phosphoenolpyruvate-dependent sugar phosphotransferase system"/>
    <property type="evidence" value="ECO:0007669"/>
    <property type="project" value="UniProtKB-KW"/>
</dbReference>
<sequence>MDIISPLPGQVVPLGDVTDPVFAQQLVGSGAAVKPQRTGEKLTAVAPVSGTIAKLHPHAYVIVTDDGVGVLVHIGIDTVQLKGEGFTLLAAEKSRVSVGDPIVTFEPEAIIAAGYDDICPVVVLDSKPDTASIVASTVAGGDVLLRWE</sequence>
<evidence type="ECO:0000313" key="8">
    <source>
        <dbReference type="EMBL" id="AEF41896.1"/>
    </source>
</evidence>
<comment type="subcellular location">
    <subcellularLocation>
        <location evidence="1">Cytoplasm</location>
    </subcellularLocation>
</comment>
<proteinExistence type="predicted"/>
<evidence type="ECO:0000256" key="5">
    <source>
        <dbReference type="ARBA" id="ARBA00022683"/>
    </source>
</evidence>
<dbReference type="RefSeq" id="WP_013808245.1">
    <property type="nucleotide sequence ID" value="NC_015564.1"/>
</dbReference>
<dbReference type="NCBIfam" id="TIGR00830">
    <property type="entry name" value="PTBA"/>
    <property type="match status" value="1"/>
</dbReference>
<dbReference type="PROSITE" id="PS51093">
    <property type="entry name" value="PTS_EIIA_TYPE_1"/>
    <property type="match status" value="1"/>
</dbReference>
<dbReference type="InterPro" id="IPR050890">
    <property type="entry name" value="PTS_EIIA_component"/>
</dbReference>
<dbReference type="AlphaFoldDB" id="F6EQL9"/>
<dbReference type="eggNOG" id="COG2190">
    <property type="taxonomic scope" value="Bacteria"/>
</dbReference>
<keyword evidence="5" id="KW-0598">Phosphotransferase system</keyword>
<dbReference type="SUPFAM" id="SSF51261">
    <property type="entry name" value="Duplicated hybrid motif"/>
    <property type="match status" value="1"/>
</dbReference>
<name>F6EQL9_HOYSD</name>
<dbReference type="KEGG" id="asd:AS9A_3455"/>
<dbReference type="GO" id="GO:0005737">
    <property type="term" value="C:cytoplasm"/>
    <property type="evidence" value="ECO:0007669"/>
    <property type="project" value="UniProtKB-SubCell"/>
</dbReference>
<dbReference type="EMBL" id="CP002786">
    <property type="protein sequence ID" value="AEF41896.1"/>
    <property type="molecule type" value="Genomic_DNA"/>
</dbReference>
<keyword evidence="9" id="KW-1185">Reference proteome</keyword>
<organism evidence="8 9">
    <name type="scientific">Hoyosella subflava (strain DSM 45089 / JCM 17490 / NBRC 109087 / DQS3-9A1)</name>
    <name type="common">Amycolicicoccus subflavus</name>
    <dbReference type="NCBI Taxonomy" id="443218"/>
    <lineage>
        <taxon>Bacteria</taxon>
        <taxon>Bacillati</taxon>
        <taxon>Actinomycetota</taxon>
        <taxon>Actinomycetes</taxon>
        <taxon>Mycobacteriales</taxon>
        <taxon>Hoyosellaceae</taxon>
        <taxon>Hoyosella</taxon>
    </lineage>
</organism>
<dbReference type="PANTHER" id="PTHR45008">
    <property type="entry name" value="PTS SYSTEM GLUCOSE-SPECIFIC EIIA COMPONENT"/>
    <property type="match status" value="1"/>
</dbReference>
<accession>F6EQL9</accession>
<dbReference type="Gene3D" id="2.70.70.10">
    <property type="entry name" value="Glucose Permease (Domain IIA)"/>
    <property type="match status" value="1"/>
</dbReference>
<gene>
    <name evidence="8" type="ordered locus">AS9A_3455</name>
</gene>
<dbReference type="OrthoDB" id="9797715at2"/>
<evidence type="ECO:0000256" key="2">
    <source>
        <dbReference type="ARBA" id="ARBA00022448"/>
    </source>
</evidence>
<feature type="domain" description="PTS EIIA type-1" evidence="7">
    <location>
        <begin position="19"/>
        <end position="125"/>
    </location>
</feature>
<keyword evidence="4 8" id="KW-0808">Transferase</keyword>
<reference evidence="8 9" key="1">
    <citation type="journal article" date="2011" name="J. Bacteriol.">
        <title>Complete genome sequence of Amycolicicoccus subflavus DQS3-9A1T, an actinomycete isolated from crude oil-polluted soil.</title>
        <authorList>
            <person name="Cai M."/>
            <person name="Chen W.M."/>
            <person name="Nie Y."/>
            <person name="Chi C.Q."/>
            <person name="Wang Y.N."/>
            <person name="Tang Y.Q."/>
            <person name="Li G.Y."/>
            <person name="Wu X.L."/>
        </authorList>
    </citation>
    <scope>NUCLEOTIDE SEQUENCE [LARGE SCALE GENOMIC DNA]</scope>
    <source>
        <strain evidence="9">DSM 45089 / DQS3-9A1</strain>
    </source>
</reference>
<dbReference type="GO" id="GO:0016301">
    <property type="term" value="F:kinase activity"/>
    <property type="evidence" value="ECO:0007669"/>
    <property type="project" value="UniProtKB-KW"/>
</dbReference>
<evidence type="ECO:0000313" key="9">
    <source>
        <dbReference type="Proteomes" id="UP000009235"/>
    </source>
</evidence>
<dbReference type="Proteomes" id="UP000009235">
    <property type="component" value="Chromosome"/>
</dbReference>
<keyword evidence="6" id="KW-0418">Kinase</keyword>
<dbReference type="STRING" id="443218.AS9A_3455"/>
<dbReference type="PANTHER" id="PTHR45008:SF1">
    <property type="entry name" value="PTS SYSTEM GLUCOSE-SPECIFIC EIIA COMPONENT"/>
    <property type="match status" value="1"/>
</dbReference>
<evidence type="ECO:0000259" key="7">
    <source>
        <dbReference type="PROSITE" id="PS51093"/>
    </source>
</evidence>
<dbReference type="InterPro" id="IPR001127">
    <property type="entry name" value="PTS_EIIA_1_perm"/>
</dbReference>
<dbReference type="PROSITE" id="PS00371">
    <property type="entry name" value="PTS_EIIA_TYPE_1_HIS"/>
    <property type="match status" value="1"/>
</dbReference>
<dbReference type="Pfam" id="PF00358">
    <property type="entry name" value="PTS_EIIA_1"/>
    <property type="match status" value="1"/>
</dbReference>
<evidence type="ECO:0000256" key="3">
    <source>
        <dbReference type="ARBA" id="ARBA00022597"/>
    </source>
</evidence>
<evidence type="ECO:0000256" key="4">
    <source>
        <dbReference type="ARBA" id="ARBA00022679"/>
    </source>
</evidence>